<keyword evidence="2" id="KW-1185">Reference proteome</keyword>
<dbReference type="InterPro" id="IPR011466">
    <property type="entry name" value="DUF1572"/>
</dbReference>
<evidence type="ECO:0000313" key="1">
    <source>
        <dbReference type="EMBL" id="MBC5637510.1"/>
    </source>
</evidence>
<protein>
    <submittedName>
        <fullName evidence="1">DUF1572 family protein</fullName>
    </submittedName>
</protein>
<dbReference type="InterPro" id="IPR034660">
    <property type="entry name" value="DinB/YfiT-like"/>
</dbReference>
<comment type="caution">
    <text evidence="1">The sequence shown here is derived from an EMBL/GenBank/DDBJ whole genome shotgun (WGS) entry which is preliminary data.</text>
</comment>
<dbReference type="Proteomes" id="UP000637359">
    <property type="component" value="Unassembled WGS sequence"/>
</dbReference>
<accession>A0A923L6Z0</accession>
<evidence type="ECO:0000313" key="2">
    <source>
        <dbReference type="Proteomes" id="UP000637359"/>
    </source>
</evidence>
<organism evidence="1 2">
    <name type="scientific">Ornithinibacillus hominis</name>
    <dbReference type="NCBI Taxonomy" id="2763055"/>
    <lineage>
        <taxon>Bacteria</taxon>
        <taxon>Bacillati</taxon>
        <taxon>Bacillota</taxon>
        <taxon>Bacilli</taxon>
        <taxon>Bacillales</taxon>
        <taxon>Bacillaceae</taxon>
        <taxon>Ornithinibacillus</taxon>
    </lineage>
</organism>
<dbReference type="SUPFAM" id="SSF109854">
    <property type="entry name" value="DinB/YfiT-like putative metalloenzymes"/>
    <property type="match status" value="1"/>
</dbReference>
<dbReference type="Pfam" id="PF07609">
    <property type="entry name" value="DUF1572"/>
    <property type="match status" value="1"/>
</dbReference>
<reference evidence="1" key="1">
    <citation type="submission" date="2020-08" db="EMBL/GenBank/DDBJ databases">
        <title>Genome public.</title>
        <authorList>
            <person name="Liu C."/>
            <person name="Sun Q."/>
        </authorList>
    </citation>
    <scope>NUCLEOTIDE SEQUENCE</scope>
    <source>
        <strain evidence="1">BX22</strain>
    </source>
</reference>
<dbReference type="EMBL" id="JACOOL010000008">
    <property type="protein sequence ID" value="MBC5637510.1"/>
    <property type="molecule type" value="Genomic_DNA"/>
</dbReference>
<gene>
    <name evidence="1" type="ORF">H8S33_11895</name>
</gene>
<dbReference type="Gene3D" id="1.20.120.450">
    <property type="entry name" value="dinb family like domain"/>
    <property type="match status" value="1"/>
</dbReference>
<dbReference type="RefSeq" id="WP_186870221.1">
    <property type="nucleotide sequence ID" value="NZ_JACOOL010000008.1"/>
</dbReference>
<name>A0A923L6Z0_9BACI</name>
<dbReference type="AlphaFoldDB" id="A0A923L6Z0"/>
<proteinExistence type="predicted"/>
<sequence length="173" mass="20154">MSQFKADYLNVILAQFQHFKERAEMGFQQLSEDDFHWKPNGQSNSIAIIIKHLSGNMHSRWVDFLTTDGEKEYRDRDSEFIDTYVSKAHLMKIWEDGWKLLFHTIENLTEEDLDKTVTLREKPLSVLQAIQTEIAHISYHVGQILYIGKQIKDKDWTILSIPTKDSNQGGGLK</sequence>